<dbReference type="PANTHER" id="PTHR31008:SF5">
    <property type="entry name" value="EXPRESSED PROTEIN"/>
    <property type="match status" value="1"/>
</dbReference>
<protein>
    <submittedName>
        <fullName evidence="1">Uncharacterized protein</fullName>
    </submittedName>
</protein>
<dbReference type="Proteomes" id="UP000447434">
    <property type="component" value="Chromosome 23"/>
</dbReference>
<gene>
    <name evidence="1" type="ORF">Lalb_Chr23g0272081</name>
</gene>
<proteinExistence type="predicted"/>
<keyword evidence="2" id="KW-1185">Reference proteome</keyword>
<dbReference type="OrthoDB" id="1687502at2759"/>
<name>A0A6A4NIZ3_LUPAL</name>
<reference evidence="2" key="1">
    <citation type="journal article" date="2020" name="Nat. Commun.">
        <title>Genome sequence of the cluster root forming white lupin.</title>
        <authorList>
            <person name="Hufnagel B."/>
            <person name="Marques A."/>
            <person name="Soriano A."/>
            <person name="Marques L."/>
            <person name="Divol F."/>
            <person name="Doumas P."/>
            <person name="Sallet E."/>
            <person name="Mancinotti D."/>
            <person name="Carrere S."/>
            <person name="Marande W."/>
            <person name="Arribat S."/>
            <person name="Keller J."/>
            <person name="Huneau C."/>
            <person name="Blein T."/>
            <person name="Aime D."/>
            <person name="Laguerre M."/>
            <person name="Taylor J."/>
            <person name="Schubert V."/>
            <person name="Nelson M."/>
            <person name="Geu-Flores F."/>
            <person name="Crespi M."/>
            <person name="Gallardo-Guerrero K."/>
            <person name="Delaux P.-M."/>
            <person name="Salse J."/>
            <person name="Berges H."/>
            <person name="Guyot R."/>
            <person name="Gouzy J."/>
            <person name="Peret B."/>
        </authorList>
    </citation>
    <scope>NUCLEOTIDE SEQUENCE [LARGE SCALE GENOMIC DNA]</scope>
    <source>
        <strain evidence="2">cv. Amiga</strain>
    </source>
</reference>
<evidence type="ECO:0000313" key="2">
    <source>
        <dbReference type="Proteomes" id="UP000447434"/>
    </source>
</evidence>
<organism evidence="1 2">
    <name type="scientific">Lupinus albus</name>
    <name type="common">White lupine</name>
    <name type="synonym">Lupinus termis</name>
    <dbReference type="NCBI Taxonomy" id="3870"/>
    <lineage>
        <taxon>Eukaryota</taxon>
        <taxon>Viridiplantae</taxon>
        <taxon>Streptophyta</taxon>
        <taxon>Embryophyta</taxon>
        <taxon>Tracheophyta</taxon>
        <taxon>Spermatophyta</taxon>
        <taxon>Magnoliopsida</taxon>
        <taxon>eudicotyledons</taxon>
        <taxon>Gunneridae</taxon>
        <taxon>Pentapetalae</taxon>
        <taxon>rosids</taxon>
        <taxon>fabids</taxon>
        <taxon>Fabales</taxon>
        <taxon>Fabaceae</taxon>
        <taxon>Papilionoideae</taxon>
        <taxon>50 kb inversion clade</taxon>
        <taxon>genistoids sensu lato</taxon>
        <taxon>core genistoids</taxon>
        <taxon>Genisteae</taxon>
        <taxon>Lupinus</taxon>
    </lineage>
</organism>
<dbReference type="PANTHER" id="PTHR31008">
    <property type="entry name" value="COP1-INTERACTING PROTEIN-RELATED"/>
    <property type="match status" value="1"/>
</dbReference>
<accession>A0A6A4NIZ3</accession>
<evidence type="ECO:0000313" key="1">
    <source>
        <dbReference type="EMBL" id="KAE9587289.1"/>
    </source>
</evidence>
<dbReference type="EMBL" id="WOCE01000023">
    <property type="protein sequence ID" value="KAE9587289.1"/>
    <property type="molecule type" value="Genomic_DNA"/>
</dbReference>
<sequence length="126" mass="14357">MEGPLDYVSIQIFPNKNRYEAFVYKGKQSEKVAAGQLEHLLPHISAMNDLYDKGCDANFDLKLAENLHGAEWFSKATVKRFLHIVSSPDFVNDVDTIMGEMSQLENSKKFHISIYGKVILCLSNFR</sequence>
<comment type="caution">
    <text evidence="1">The sequence shown here is derived from an EMBL/GenBank/DDBJ whole genome shotgun (WGS) entry which is preliminary data.</text>
</comment>
<dbReference type="AlphaFoldDB" id="A0A6A4NIZ3"/>